<protein>
    <submittedName>
        <fullName evidence="1">Uncharacterized protein</fullName>
    </submittedName>
</protein>
<sequence length="107" mass="12212">MSRLSPQVVGLSSSPFNDARLRRLANWIRQRSSSSPPILKDEFIMYVQFKVFRSDWHSWEVLFQQAADFLTEIGPERTISVSHSQEGSVGVVSAWYWTDQPPSKPAA</sequence>
<dbReference type="KEGG" id="aagg:ETAA8_71210"/>
<proteinExistence type="predicted"/>
<evidence type="ECO:0000313" key="1">
    <source>
        <dbReference type="EMBL" id="QDU31959.1"/>
    </source>
</evidence>
<keyword evidence="2" id="KW-1185">Reference proteome</keyword>
<dbReference type="Proteomes" id="UP000315017">
    <property type="component" value="Chromosome"/>
</dbReference>
<accession>A0A517YP27</accession>
<name>A0A517YP27_9BACT</name>
<reference evidence="1 2" key="1">
    <citation type="submission" date="2019-02" db="EMBL/GenBank/DDBJ databases">
        <title>Deep-cultivation of Planctomycetes and their phenomic and genomic characterization uncovers novel biology.</title>
        <authorList>
            <person name="Wiegand S."/>
            <person name="Jogler M."/>
            <person name="Boedeker C."/>
            <person name="Pinto D."/>
            <person name="Vollmers J."/>
            <person name="Rivas-Marin E."/>
            <person name="Kohn T."/>
            <person name="Peeters S.H."/>
            <person name="Heuer A."/>
            <person name="Rast P."/>
            <person name="Oberbeckmann S."/>
            <person name="Bunk B."/>
            <person name="Jeske O."/>
            <person name="Meyerdierks A."/>
            <person name="Storesund J.E."/>
            <person name="Kallscheuer N."/>
            <person name="Luecker S."/>
            <person name="Lage O.M."/>
            <person name="Pohl T."/>
            <person name="Merkel B.J."/>
            <person name="Hornburger P."/>
            <person name="Mueller R.-W."/>
            <person name="Bruemmer F."/>
            <person name="Labrenz M."/>
            <person name="Spormann A.M."/>
            <person name="Op den Camp H."/>
            <person name="Overmann J."/>
            <person name="Amann R."/>
            <person name="Jetten M.S.M."/>
            <person name="Mascher T."/>
            <person name="Medema M.H."/>
            <person name="Devos D.P."/>
            <person name="Kaster A.-K."/>
            <person name="Ovreas L."/>
            <person name="Rohde M."/>
            <person name="Galperin M.Y."/>
            <person name="Jogler C."/>
        </authorList>
    </citation>
    <scope>NUCLEOTIDE SEQUENCE [LARGE SCALE GENOMIC DNA]</scope>
    <source>
        <strain evidence="1 2">ETA_A8</strain>
    </source>
</reference>
<dbReference type="AlphaFoldDB" id="A0A517YP27"/>
<dbReference type="EMBL" id="CP036274">
    <property type="protein sequence ID" value="QDU31959.1"/>
    <property type="molecule type" value="Genomic_DNA"/>
</dbReference>
<gene>
    <name evidence="1" type="ORF">ETAA8_71210</name>
</gene>
<evidence type="ECO:0000313" key="2">
    <source>
        <dbReference type="Proteomes" id="UP000315017"/>
    </source>
</evidence>
<organism evidence="1 2">
    <name type="scientific">Anatilimnocola aggregata</name>
    <dbReference type="NCBI Taxonomy" id="2528021"/>
    <lineage>
        <taxon>Bacteria</taxon>
        <taxon>Pseudomonadati</taxon>
        <taxon>Planctomycetota</taxon>
        <taxon>Planctomycetia</taxon>
        <taxon>Pirellulales</taxon>
        <taxon>Pirellulaceae</taxon>
        <taxon>Anatilimnocola</taxon>
    </lineage>
</organism>